<dbReference type="PANTHER" id="PTHR43399">
    <property type="entry name" value="SUBTILISIN-RELATED"/>
    <property type="match status" value="1"/>
</dbReference>
<dbReference type="PANTHER" id="PTHR43399:SF4">
    <property type="entry name" value="CELL WALL-ASSOCIATED PROTEASE"/>
    <property type="match status" value="1"/>
</dbReference>
<evidence type="ECO:0000256" key="5">
    <source>
        <dbReference type="PROSITE-ProRule" id="PRU01240"/>
    </source>
</evidence>
<keyword evidence="8" id="KW-1185">Reference proteome</keyword>
<evidence type="ECO:0000256" key="3">
    <source>
        <dbReference type="ARBA" id="ARBA00022801"/>
    </source>
</evidence>
<dbReference type="InterPro" id="IPR051048">
    <property type="entry name" value="Peptidase_S8/S53_subtilisin"/>
</dbReference>
<dbReference type="InterPro" id="IPR022398">
    <property type="entry name" value="Peptidase_S8_His-AS"/>
</dbReference>
<dbReference type="PIRSF" id="PIRSF037894">
    <property type="entry name" value="Subtilisin_rel_CspABC"/>
    <property type="match status" value="1"/>
</dbReference>
<accession>A0A2S6HPF2</accession>
<protein>
    <submittedName>
        <fullName evidence="7">Subtilase family protein</fullName>
    </submittedName>
</protein>
<keyword evidence="2" id="KW-0645">Protease</keyword>
<dbReference type="InterPro" id="IPR034045">
    <property type="entry name" value="Pep_S8_CspA-like"/>
</dbReference>
<comment type="caution">
    <text evidence="7">The sequence shown here is derived from an EMBL/GenBank/DDBJ whole genome shotgun (WGS) entry which is preliminary data.</text>
</comment>
<dbReference type="GO" id="GO:0004252">
    <property type="term" value="F:serine-type endopeptidase activity"/>
    <property type="evidence" value="ECO:0007669"/>
    <property type="project" value="InterPro"/>
</dbReference>
<name>A0A2S6HPF2_9FIRM</name>
<dbReference type="RefSeq" id="WP_104438274.1">
    <property type="nucleotide sequence ID" value="NZ_PTJA01000010.1"/>
</dbReference>
<evidence type="ECO:0000313" key="7">
    <source>
        <dbReference type="EMBL" id="PPK79406.1"/>
    </source>
</evidence>
<dbReference type="Pfam" id="PF00082">
    <property type="entry name" value="Peptidase_S8"/>
    <property type="match status" value="2"/>
</dbReference>
<keyword evidence="3" id="KW-0378">Hydrolase</keyword>
<dbReference type="PRINTS" id="PR00723">
    <property type="entry name" value="SUBTILISIN"/>
</dbReference>
<dbReference type="PROSITE" id="PS51892">
    <property type="entry name" value="SUBTILASE"/>
    <property type="match status" value="1"/>
</dbReference>
<feature type="domain" description="Peptidase S8/S53" evidence="6">
    <location>
        <begin position="87"/>
        <end position="284"/>
    </location>
</feature>
<keyword evidence="4" id="KW-0720">Serine protease</keyword>
<proteinExistence type="inferred from homology"/>
<evidence type="ECO:0000256" key="2">
    <source>
        <dbReference type="ARBA" id="ARBA00022670"/>
    </source>
</evidence>
<dbReference type="InterPro" id="IPR036852">
    <property type="entry name" value="Peptidase_S8/S53_dom_sf"/>
</dbReference>
<gene>
    <name evidence="7" type="ORF">BXY41_110132</name>
</gene>
<dbReference type="GO" id="GO:0006508">
    <property type="term" value="P:proteolysis"/>
    <property type="evidence" value="ECO:0007669"/>
    <property type="project" value="UniProtKB-KW"/>
</dbReference>
<evidence type="ECO:0000256" key="4">
    <source>
        <dbReference type="ARBA" id="ARBA00022825"/>
    </source>
</evidence>
<dbReference type="Gene3D" id="3.40.50.200">
    <property type="entry name" value="Peptidase S8/S53 domain"/>
    <property type="match status" value="1"/>
</dbReference>
<dbReference type="PROSITE" id="PS00137">
    <property type="entry name" value="SUBTILASE_HIS"/>
    <property type="match status" value="1"/>
</dbReference>
<dbReference type="InterPro" id="IPR017310">
    <property type="entry name" value="Pept_S8A_subtilisin_clostridia"/>
</dbReference>
<organism evidence="7 8">
    <name type="scientific">Lacrimispora xylanisolvens</name>
    <dbReference type="NCBI Taxonomy" id="384636"/>
    <lineage>
        <taxon>Bacteria</taxon>
        <taxon>Bacillati</taxon>
        <taxon>Bacillota</taxon>
        <taxon>Clostridia</taxon>
        <taxon>Lachnospirales</taxon>
        <taxon>Lachnospiraceae</taxon>
        <taxon>Lacrimispora</taxon>
    </lineage>
</organism>
<dbReference type="PROSITE" id="PS00136">
    <property type="entry name" value="SUBTILASE_ASP"/>
    <property type="match status" value="1"/>
</dbReference>
<dbReference type="CDD" id="cd07478">
    <property type="entry name" value="Peptidases_S8_CspA-like"/>
    <property type="match status" value="1"/>
</dbReference>
<dbReference type="InterPro" id="IPR000209">
    <property type="entry name" value="Peptidase_S8/S53_dom"/>
</dbReference>
<comment type="caution">
    <text evidence="5">Lacks conserved residue(s) required for the propagation of feature annotation.</text>
</comment>
<dbReference type="SUPFAM" id="SSF52743">
    <property type="entry name" value="Subtilisin-like"/>
    <property type="match status" value="1"/>
</dbReference>
<dbReference type="Proteomes" id="UP000237749">
    <property type="component" value="Unassembled WGS sequence"/>
</dbReference>
<dbReference type="InterPro" id="IPR023827">
    <property type="entry name" value="Peptidase_S8_Asp-AS"/>
</dbReference>
<comment type="similarity">
    <text evidence="1 5">Belongs to the peptidase S8 family.</text>
</comment>
<dbReference type="Gene3D" id="2.60.120.1290">
    <property type="match status" value="1"/>
</dbReference>
<sequence>MLKILDDDYYDLIVNNVTVSSYGNDDITLLNSLHSLRHVLKYNIEACGLEQSPYEALPALFTLTSSISMEKSGIEAVQNNPEFGLFGQGIIVGIIDTGIDYQHSAFINNDKTTRILSIWDQTIQEGLPPSGFTFGTEYNKSLINNALVSRDPASIVPSMDTNGHGTAIASIIAGNPDSDHSFSGIVPQSELVVVKLKEAKHNLKNIFFAPTDSLCFQESDIMLGIRYLITVSQKLNRPLVICIALGSSHGGHDGYGPLSTYLDSISRFPGIGISVSAGNEGSNNRHYFNNTLSEPFYNNFALNIGISDRRFSMEIWPYAPQRFSIEITTPTGETTQIVYPSLKECQGFILGSSHSYIWVNNIAFESTTGDPVILIRFDNPLPGIWNLLVRNNEKEPFSFHSWLPSGNLISDETFFLKGDPNTTITTPGNTMSALTVTAYNQYNDTILVESGRGYTRSGLIKPDIAAPGYQLPCAIPKEQYGTLTGTGAAAAHTAGVIAMILEWAYSKGNFTAVTGIQINRMIIREAQRNDLYIYPNNIWGYGQINIYNIFNRLSGIKRT</sequence>
<reference evidence="7 8" key="1">
    <citation type="submission" date="2018-02" db="EMBL/GenBank/DDBJ databases">
        <title>Genomic Encyclopedia of Archaeal and Bacterial Type Strains, Phase II (KMG-II): from individual species to whole genera.</title>
        <authorList>
            <person name="Goeker M."/>
        </authorList>
    </citation>
    <scope>NUCLEOTIDE SEQUENCE [LARGE SCALE GENOMIC DNA]</scope>
    <source>
        <strain evidence="7 8">DSM 3808</strain>
    </source>
</reference>
<dbReference type="OrthoDB" id="1489355at2"/>
<dbReference type="EMBL" id="PTJA01000010">
    <property type="protein sequence ID" value="PPK79406.1"/>
    <property type="molecule type" value="Genomic_DNA"/>
</dbReference>
<evidence type="ECO:0000259" key="6">
    <source>
        <dbReference type="Pfam" id="PF00082"/>
    </source>
</evidence>
<dbReference type="InterPro" id="IPR015500">
    <property type="entry name" value="Peptidase_S8_subtilisin-rel"/>
</dbReference>
<dbReference type="AlphaFoldDB" id="A0A2S6HPF2"/>
<evidence type="ECO:0000256" key="1">
    <source>
        <dbReference type="ARBA" id="ARBA00011073"/>
    </source>
</evidence>
<feature type="domain" description="Peptidase S8/S53" evidence="6">
    <location>
        <begin position="417"/>
        <end position="542"/>
    </location>
</feature>
<evidence type="ECO:0000313" key="8">
    <source>
        <dbReference type="Proteomes" id="UP000237749"/>
    </source>
</evidence>